<dbReference type="Pfam" id="PF01609">
    <property type="entry name" value="DDE_Tnp_1"/>
    <property type="match status" value="1"/>
</dbReference>
<dbReference type="InterPro" id="IPR002559">
    <property type="entry name" value="Transposase_11"/>
</dbReference>
<dbReference type="EMBL" id="JAVREK010000018">
    <property type="protein sequence ID" value="MDT0303775.1"/>
    <property type="molecule type" value="Genomic_DNA"/>
</dbReference>
<evidence type="ECO:0000259" key="3">
    <source>
        <dbReference type="Pfam" id="PF13546"/>
    </source>
</evidence>
<feature type="region of interest" description="Disordered" evidence="1">
    <location>
        <begin position="313"/>
        <end position="334"/>
    </location>
</feature>
<evidence type="ECO:0000256" key="1">
    <source>
        <dbReference type="SAM" id="MobiDB-lite"/>
    </source>
</evidence>
<dbReference type="InterPro" id="IPR012337">
    <property type="entry name" value="RNaseH-like_sf"/>
</dbReference>
<dbReference type="InterPro" id="IPR038721">
    <property type="entry name" value="IS701-like_DDE_dom"/>
</dbReference>
<dbReference type="SUPFAM" id="SSF53098">
    <property type="entry name" value="Ribonuclease H-like"/>
    <property type="match status" value="1"/>
</dbReference>
<evidence type="ECO:0000313" key="5">
    <source>
        <dbReference type="Proteomes" id="UP001183226"/>
    </source>
</evidence>
<feature type="compositionally biased region" description="Low complexity" evidence="1">
    <location>
        <begin position="320"/>
        <end position="329"/>
    </location>
</feature>
<evidence type="ECO:0000313" key="4">
    <source>
        <dbReference type="EMBL" id="MDT0303775.1"/>
    </source>
</evidence>
<proteinExistence type="predicted"/>
<comment type="caution">
    <text evidence="4">The sequence shown here is derived from an EMBL/GenBank/DDBJ whole genome shotgun (WGS) entry which is preliminary data.</text>
</comment>
<feature type="domain" description="Transposase IS701-like DDE" evidence="3">
    <location>
        <begin position="18"/>
        <end position="177"/>
    </location>
</feature>
<feature type="domain" description="Transposase IS4-like" evidence="2">
    <location>
        <begin position="262"/>
        <end position="449"/>
    </location>
</feature>
<dbReference type="Proteomes" id="UP001183226">
    <property type="component" value="Unassembled WGS sequence"/>
</dbReference>
<organism evidence="4 5">
    <name type="scientific">Streptomonospora wellingtoniae</name>
    <dbReference type="NCBI Taxonomy" id="3075544"/>
    <lineage>
        <taxon>Bacteria</taxon>
        <taxon>Bacillati</taxon>
        <taxon>Actinomycetota</taxon>
        <taxon>Actinomycetes</taxon>
        <taxon>Streptosporangiales</taxon>
        <taxon>Nocardiopsidaceae</taxon>
        <taxon>Streptomonospora</taxon>
    </lineage>
</organism>
<protein>
    <submittedName>
        <fullName evidence="4">Transposase</fullName>
    </submittedName>
</protein>
<reference evidence="5" key="1">
    <citation type="submission" date="2023-07" db="EMBL/GenBank/DDBJ databases">
        <title>30 novel species of actinomycetes from the DSMZ collection.</title>
        <authorList>
            <person name="Nouioui I."/>
        </authorList>
    </citation>
    <scope>NUCLEOTIDE SEQUENCE [LARGE SCALE GENOMIC DNA]</scope>
    <source>
        <strain evidence="5">DSM 45055</strain>
    </source>
</reference>
<keyword evidence="5" id="KW-1185">Reference proteome</keyword>
<name>A0ABU2KWU6_9ACTN</name>
<accession>A0ABU2KWU6</accession>
<gene>
    <name evidence="4" type="ORF">RM446_16795</name>
</gene>
<dbReference type="Pfam" id="PF13546">
    <property type="entry name" value="DDE_5"/>
    <property type="match status" value="1"/>
</dbReference>
<dbReference type="RefSeq" id="WP_311546263.1">
    <property type="nucleotide sequence ID" value="NZ_JAVREK010000018.1"/>
</dbReference>
<sequence>MLPNPTVPPTLLRLLNHFWPCFTRPTFTVFAALVTGLIAHTGTRTVCGMLTGAGLARAWPHDRAHAFFAQRRWNPDRLGQTAARLVVQTCTAPGEALTLAVDDTLVKRSGSTVFARSRQHDGAAPGPAKLGWGVCFVVTALAVRVRGRDRALALPTLARCWRPAPAPAPRLSACARTACALEHARHRHDQAHRGLRMRLEAEAALPRGHRLPGTDPKPALHRRLTESQHALARARADHDTALEQVLEPAGAGTPHPTKTETAIALGARQARLFGDRMIHVVADAAYHSPALRALPPNMTWTFRLMSSAVLSAPAPPARPGTPTRPGRPAISGARLGTPDRIARRAAFTPTRVPGRSIAAIECRWARSLGRTPVRLVLVRQDAGTRPYDLALLTTDTTSPAEQVVERYADRWPIETCFQDARAHLGLEQARNRTRAAVERTVPLQLLTYSLVVLWYHHHGNAAADVDARRCAHPWYGSKTAPAFADMLAALRREIIDHRISARVDDLRVVRLIREIVHDWLAIAA</sequence>
<evidence type="ECO:0000259" key="2">
    <source>
        <dbReference type="Pfam" id="PF01609"/>
    </source>
</evidence>